<name>A0A6B9G3N5_PANCY</name>
<dbReference type="Proteomes" id="UP000502005">
    <property type="component" value="Plasmid pNE1B"/>
</dbReference>
<feature type="coiled-coil region" evidence="1">
    <location>
        <begin position="335"/>
        <end position="362"/>
    </location>
</feature>
<dbReference type="RefSeq" id="WP_208718119.1">
    <property type="nucleotide sequence ID" value="NZ_CP024770.1"/>
</dbReference>
<protein>
    <submittedName>
        <fullName evidence="2">Uncharacterized protein</fullName>
    </submittedName>
</protein>
<accession>A0A6B9G3N5</accession>
<organism evidence="2 3">
    <name type="scientific">Pantoea cypripedii</name>
    <name type="common">Pectobacterium cypripedii</name>
    <name type="synonym">Erwinia cypripedii</name>
    <dbReference type="NCBI Taxonomy" id="55209"/>
    <lineage>
        <taxon>Bacteria</taxon>
        <taxon>Pseudomonadati</taxon>
        <taxon>Pseudomonadota</taxon>
        <taxon>Gammaproteobacteria</taxon>
        <taxon>Enterobacterales</taxon>
        <taxon>Erwiniaceae</taxon>
        <taxon>Pantoea</taxon>
    </lineage>
</organism>
<evidence type="ECO:0000313" key="3">
    <source>
        <dbReference type="Proteomes" id="UP000502005"/>
    </source>
</evidence>
<keyword evidence="1" id="KW-0175">Coiled coil</keyword>
<gene>
    <name evidence="2" type="ORF">CUN67_24835</name>
</gene>
<keyword evidence="2" id="KW-0614">Plasmid</keyword>
<reference evidence="2 3" key="1">
    <citation type="submission" date="2017-11" db="EMBL/GenBank/DDBJ databases">
        <title>Genome sequence of Pantoea cypripedii NE1.</title>
        <authorList>
            <person name="Nascimento F.X."/>
        </authorList>
    </citation>
    <scope>NUCLEOTIDE SEQUENCE [LARGE SCALE GENOMIC DNA]</scope>
    <source>
        <strain evidence="2 3">NE1</strain>
        <plasmid evidence="3">pne1b</plasmid>
    </source>
</reference>
<evidence type="ECO:0000256" key="1">
    <source>
        <dbReference type="SAM" id="Coils"/>
    </source>
</evidence>
<geneLocation type="plasmid" evidence="3">
    <name>pne1b</name>
</geneLocation>
<dbReference type="AlphaFoldDB" id="A0A6B9G3N5"/>
<proteinExistence type="predicted"/>
<evidence type="ECO:0000313" key="2">
    <source>
        <dbReference type="EMBL" id="QGY32221.1"/>
    </source>
</evidence>
<sequence length="516" mass="59288">MKQDGFSVRYSEHRQGKKGITVPITDSQGKLHNLPIRWYKKAGHPAGGEWQIPLGGYKASSKEMLIDQGNNIYNSLDDRNFIKIRDEYYPVEFAKGNQDHGFIIHKNKPATIPVERMDNQSHKWRVVQGRPGKEHISSVPAIEWEHRLISASENSGLDVADPDVETGIVTIDGKKYIKGNYGLYKIEYNNEIGSYVIRTGDGLDYPVEYKKEDFCWRTKIFNTPQHRYDSGKVSKMDNAIKQGVLAREITRREVSPLLDYRVTPGETIEINNVKYFFEADGFTQLKLADFNKFIRIQRTVQDVQNYLISVQHLLGEPLYFGVKETLARHFGISTVEVTQNLIEEVKRNVQALQAGLMWLRKEDYSIMTLKSVPNQVGKYDGAYYPEINKITLFEVFFTLNRSKRLHILLHELSHARILDAKQPGMSTPDYFYIKDESNTMHYAEIGRGESRRVGYEDDGRVFMKKMKSNSLSEAWMKFSSNMKKRIKVLLANPDSVAGLIVELGNISLQRMPAGDR</sequence>
<dbReference type="EMBL" id="CP024770">
    <property type="protein sequence ID" value="QGY32221.1"/>
    <property type="molecule type" value="Genomic_DNA"/>
</dbReference>